<keyword evidence="1" id="KW-0677">Repeat</keyword>
<feature type="domain" description="MucBP" evidence="4">
    <location>
        <begin position="67"/>
        <end position="128"/>
    </location>
</feature>
<keyword evidence="3" id="KW-1133">Transmembrane helix</keyword>
<feature type="transmembrane region" description="Helical" evidence="3">
    <location>
        <begin position="198"/>
        <end position="216"/>
    </location>
</feature>
<dbReference type="RefSeq" id="WP_185534167.1">
    <property type="nucleotide sequence ID" value="NZ_JAARWW010000058.1"/>
</dbReference>
<dbReference type="Proteomes" id="UP000546806">
    <property type="component" value="Unassembled WGS sequence"/>
</dbReference>
<feature type="region of interest" description="Disordered" evidence="2">
    <location>
        <begin position="140"/>
        <end position="180"/>
    </location>
</feature>
<dbReference type="EMBL" id="JAARWW010000058">
    <property type="protein sequence ID" value="MBC2005584.1"/>
    <property type="molecule type" value="Genomic_DNA"/>
</dbReference>
<dbReference type="Pfam" id="PF06458">
    <property type="entry name" value="MucBP"/>
    <property type="match status" value="2"/>
</dbReference>
<evidence type="ECO:0000259" key="4">
    <source>
        <dbReference type="Pfam" id="PF06458"/>
    </source>
</evidence>
<proteinExistence type="predicted"/>
<organism evidence="5 6">
    <name type="scientific">Listeria booriae</name>
    <dbReference type="NCBI Taxonomy" id="1552123"/>
    <lineage>
        <taxon>Bacteria</taxon>
        <taxon>Bacillati</taxon>
        <taxon>Bacillota</taxon>
        <taxon>Bacilli</taxon>
        <taxon>Bacillales</taxon>
        <taxon>Listeriaceae</taxon>
        <taxon>Listeria</taxon>
    </lineage>
</organism>
<evidence type="ECO:0000313" key="6">
    <source>
        <dbReference type="Proteomes" id="UP000546806"/>
    </source>
</evidence>
<feature type="non-terminal residue" evidence="5">
    <location>
        <position position="1"/>
    </location>
</feature>
<gene>
    <name evidence="5" type="ORF">HCA78_17630</name>
</gene>
<sequence length="226" mass="24187">YVDDQGQALTQEETLTGALGAPYQAEAKTIPGYQLTSLPSNQTGTFQAVAQTVRFVYTKQALPVAQPVTVQHVDVQGKAVAEEDILQGYTGETYHAKAKVISGYHVSEHPANATGLFGPSAQTERFVYAPDEPNEAINPVEEGHITPPKPSLPSPVTEDTRTPSVPLPTQVSSEASPSVVPVVPGPTLPSLGERTTHSIGWGFTLLLVGTWLLLCSRYPSSKRKRS</sequence>
<feature type="compositionally biased region" description="Low complexity" evidence="2">
    <location>
        <begin position="171"/>
        <end position="180"/>
    </location>
</feature>
<evidence type="ECO:0000313" key="5">
    <source>
        <dbReference type="EMBL" id="MBC2005584.1"/>
    </source>
</evidence>
<evidence type="ECO:0000256" key="1">
    <source>
        <dbReference type="ARBA" id="ARBA00022737"/>
    </source>
</evidence>
<evidence type="ECO:0000256" key="3">
    <source>
        <dbReference type="SAM" id="Phobius"/>
    </source>
</evidence>
<keyword evidence="3" id="KW-0812">Transmembrane</keyword>
<protein>
    <submittedName>
        <fullName evidence="5">MucBP domain-containing protein</fullName>
    </submittedName>
</protein>
<dbReference type="AlphaFoldDB" id="A0A842CZY1"/>
<dbReference type="Gene3D" id="3.10.20.320">
    <property type="entry name" value="Putative peptidoglycan bound protein (lpxtg motif)"/>
    <property type="match status" value="2"/>
</dbReference>
<dbReference type="InterPro" id="IPR009459">
    <property type="entry name" value="MucBP_dom"/>
</dbReference>
<keyword evidence="3" id="KW-0472">Membrane</keyword>
<accession>A0A842CZY1</accession>
<feature type="domain" description="MucBP" evidence="4">
    <location>
        <begin position="1"/>
        <end position="58"/>
    </location>
</feature>
<name>A0A842CZY1_9LIST</name>
<evidence type="ECO:0000256" key="2">
    <source>
        <dbReference type="SAM" id="MobiDB-lite"/>
    </source>
</evidence>
<reference evidence="5 6" key="1">
    <citation type="submission" date="2020-03" db="EMBL/GenBank/DDBJ databases">
        <title>Soil Listeria distribution.</title>
        <authorList>
            <person name="Liao J."/>
            <person name="Wiedmann M."/>
        </authorList>
    </citation>
    <scope>NUCLEOTIDE SEQUENCE [LARGE SCALE GENOMIC DNA]</scope>
    <source>
        <strain evidence="5 6">FSL L7-0435</strain>
    </source>
</reference>
<comment type="caution">
    <text evidence="5">The sequence shown here is derived from an EMBL/GenBank/DDBJ whole genome shotgun (WGS) entry which is preliminary data.</text>
</comment>